<evidence type="ECO:0000256" key="4">
    <source>
        <dbReference type="SAM" id="MobiDB-lite"/>
    </source>
</evidence>
<comment type="subcellular location">
    <subcellularLocation>
        <location evidence="1">Nucleus</location>
    </subcellularLocation>
</comment>
<dbReference type="AlphaFoldDB" id="A0AAV5RUV1"/>
<feature type="region of interest" description="Disordered" evidence="4">
    <location>
        <begin position="235"/>
        <end position="267"/>
    </location>
</feature>
<dbReference type="InterPro" id="IPR037353">
    <property type="entry name" value="ASH2"/>
</dbReference>
<dbReference type="SMART" id="SM00449">
    <property type="entry name" value="SPRY"/>
    <property type="match status" value="1"/>
</dbReference>
<evidence type="ECO:0000256" key="2">
    <source>
        <dbReference type="ARBA" id="ARBA00023242"/>
    </source>
</evidence>
<dbReference type="InterPro" id="IPR043136">
    <property type="entry name" value="B30.2/SPRY_sf"/>
</dbReference>
<sequence>MKIGIIAHQKDDFIVKEGSDRPAFPEFQSTYDGYSKPHDTPLNKRNFVYTPCAPIKEFTQLGYCNTEYPYPGAGFNTMDRSDGLSMKNGTNDTVGVMDTMGWRSGRSDVCIKEGTSYWEIEVVKGGSTPQQDEGEDTLKGKESIDHSPHLRFGVTRREAGLEAPVGFDSYGYGIRDEALESVHEGKLVKQLNSNGMKLKVGDRIGLMLTLPTREEQINQAKEYAARRLEALELADNNSSSADSAAGRSDSTSSNGGPMRKRPKVWKPSPKGFERALLQEIDYDDVIRDQIAIRYKGQLFFESSDYVKTTKPEYYSSDRRERQDYYTLKESSLNVFLNGVYLGKAFENISPFLPPFSEVQYNEKFYYNHWKNGELKPGNSNTEVGNENPLNSKDAFHTVLRNKYVNNNRLGYYPTMSCFNGGEGRLITAKGELKHLEQAEAHASNSTVKTLEELFAEQVSDDLVWDLIDEIEEEMGTAAKKTV</sequence>
<evidence type="ECO:0000256" key="3">
    <source>
        <dbReference type="ARBA" id="ARBA00038149"/>
    </source>
</evidence>
<evidence type="ECO:0000259" key="5">
    <source>
        <dbReference type="SMART" id="SM00449"/>
    </source>
</evidence>
<dbReference type="Gene3D" id="2.60.120.920">
    <property type="match status" value="1"/>
</dbReference>
<dbReference type="PANTHER" id="PTHR10598">
    <property type="entry name" value="SET1/ASH2 HISTONE METHYLTRANSFERASE COMPLEX SUBUNIT ASH2"/>
    <property type="match status" value="1"/>
</dbReference>
<feature type="domain" description="SPRY" evidence="5">
    <location>
        <begin position="113"/>
        <end position="370"/>
    </location>
</feature>
<proteinExistence type="inferred from homology"/>
<dbReference type="EMBL" id="BTGD01000005">
    <property type="protein sequence ID" value="GMM55329.1"/>
    <property type="molecule type" value="Genomic_DNA"/>
</dbReference>
<comment type="caution">
    <text evidence="6">The sequence shown here is derived from an EMBL/GenBank/DDBJ whole genome shotgun (WGS) entry which is preliminary data.</text>
</comment>
<dbReference type="GO" id="GO:0048188">
    <property type="term" value="C:Set1C/COMPASS complex"/>
    <property type="evidence" value="ECO:0007669"/>
    <property type="project" value="InterPro"/>
</dbReference>
<comment type="similarity">
    <text evidence="3">Belongs to the cclA family.</text>
</comment>
<evidence type="ECO:0000313" key="7">
    <source>
        <dbReference type="Proteomes" id="UP001377567"/>
    </source>
</evidence>
<protein>
    <submittedName>
        <fullName evidence="6">Bre2 protein</fullName>
    </submittedName>
</protein>
<dbReference type="InterPro" id="IPR003877">
    <property type="entry name" value="SPRY_dom"/>
</dbReference>
<organism evidence="6 7">
    <name type="scientific">Maudiozyma humilis</name>
    <name type="common">Sour dough yeast</name>
    <name type="synonym">Kazachstania humilis</name>
    <dbReference type="NCBI Taxonomy" id="51915"/>
    <lineage>
        <taxon>Eukaryota</taxon>
        <taxon>Fungi</taxon>
        <taxon>Dikarya</taxon>
        <taxon>Ascomycota</taxon>
        <taxon>Saccharomycotina</taxon>
        <taxon>Saccharomycetes</taxon>
        <taxon>Saccharomycetales</taxon>
        <taxon>Saccharomycetaceae</taxon>
        <taxon>Maudiozyma</taxon>
    </lineage>
</organism>
<gene>
    <name evidence="6" type="ORF">DAKH74_019450</name>
</gene>
<feature type="compositionally biased region" description="Low complexity" evidence="4">
    <location>
        <begin position="235"/>
        <end position="254"/>
    </location>
</feature>
<dbReference type="CDD" id="cd12872">
    <property type="entry name" value="SPRY_Ash2"/>
    <property type="match status" value="1"/>
</dbReference>
<name>A0AAV5RUV1_MAUHU</name>
<feature type="region of interest" description="Disordered" evidence="4">
    <location>
        <begin position="125"/>
        <end position="144"/>
    </location>
</feature>
<accession>A0AAV5RUV1</accession>
<keyword evidence="7" id="KW-1185">Reference proteome</keyword>
<dbReference type="PANTHER" id="PTHR10598:SF0">
    <property type="entry name" value="SET1_ASH2 HISTONE METHYLTRANSFERASE COMPLEX SUBUNIT ASH2"/>
    <property type="match status" value="1"/>
</dbReference>
<evidence type="ECO:0000313" key="6">
    <source>
        <dbReference type="EMBL" id="GMM55329.1"/>
    </source>
</evidence>
<dbReference type="GO" id="GO:0000976">
    <property type="term" value="F:transcription cis-regulatory region binding"/>
    <property type="evidence" value="ECO:0007669"/>
    <property type="project" value="TreeGrafter"/>
</dbReference>
<keyword evidence="2" id="KW-0539">Nucleus</keyword>
<dbReference type="SUPFAM" id="SSF49899">
    <property type="entry name" value="Concanavalin A-like lectins/glucanases"/>
    <property type="match status" value="1"/>
</dbReference>
<dbReference type="Proteomes" id="UP001377567">
    <property type="component" value="Unassembled WGS sequence"/>
</dbReference>
<dbReference type="InterPro" id="IPR013320">
    <property type="entry name" value="ConA-like_dom_sf"/>
</dbReference>
<reference evidence="6 7" key="1">
    <citation type="journal article" date="2023" name="Elife">
        <title>Identification of key yeast species and microbe-microbe interactions impacting larval growth of Drosophila in the wild.</title>
        <authorList>
            <person name="Mure A."/>
            <person name="Sugiura Y."/>
            <person name="Maeda R."/>
            <person name="Honda K."/>
            <person name="Sakurai N."/>
            <person name="Takahashi Y."/>
            <person name="Watada M."/>
            <person name="Katoh T."/>
            <person name="Gotoh A."/>
            <person name="Gotoh Y."/>
            <person name="Taniguchi I."/>
            <person name="Nakamura K."/>
            <person name="Hayashi T."/>
            <person name="Katayama T."/>
            <person name="Uemura T."/>
            <person name="Hattori Y."/>
        </authorList>
    </citation>
    <scope>NUCLEOTIDE SEQUENCE [LARGE SCALE GENOMIC DNA]</scope>
    <source>
        <strain evidence="6 7">KH-74</strain>
    </source>
</reference>
<evidence type="ECO:0000256" key="1">
    <source>
        <dbReference type="ARBA" id="ARBA00004123"/>
    </source>
</evidence>